<dbReference type="AlphaFoldDB" id="A0A495J586"/>
<feature type="transmembrane region" description="Helical" evidence="1">
    <location>
        <begin position="40"/>
        <end position="60"/>
    </location>
</feature>
<proteinExistence type="predicted"/>
<dbReference type="OrthoDB" id="798211at2"/>
<evidence type="ECO:0000256" key="1">
    <source>
        <dbReference type="SAM" id="Phobius"/>
    </source>
</evidence>
<keyword evidence="1" id="KW-0812">Transmembrane</keyword>
<accession>A0A495J586</accession>
<keyword evidence="3" id="KW-1185">Reference proteome</keyword>
<organism evidence="2 3">
    <name type="scientific">Mucilaginibacter gracilis</name>
    <dbReference type="NCBI Taxonomy" id="423350"/>
    <lineage>
        <taxon>Bacteria</taxon>
        <taxon>Pseudomonadati</taxon>
        <taxon>Bacteroidota</taxon>
        <taxon>Sphingobacteriia</taxon>
        <taxon>Sphingobacteriales</taxon>
        <taxon>Sphingobacteriaceae</taxon>
        <taxon>Mucilaginibacter</taxon>
    </lineage>
</organism>
<reference evidence="2 3" key="1">
    <citation type="submission" date="2018-10" db="EMBL/GenBank/DDBJ databases">
        <title>Genomic Encyclopedia of Archaeal and Bacterial Type Strains, Phase II (KMG-II): from individual species to whole genera.</title>
        <authorList>
            <person name="Goeker M."/>
        </authorList>
    </citation>
    <scope>NUCLEOTIDE SEQUENCE [LARGE SCALE GENOMIC DNA]</scope>
    <source>
        <strain evidence="2 3">DSM 18602</strain>
    </source>
</reference>
<evidence type="ECO:0000313" key="2">
    <source>
        <dbReference type="EMBL" id="RKR83568.1"/>
    </source>
</evidence>
<evidence type="ECO:0000313" key="3">
    <source>
        <dbReference type="Proteomes" id="UP000268007"/>
    </source>
</evidence>
<comment type="caution">
    <text evidence="2">The sequence shown here is derived from an EMBL/GenBank/DDBJ whole genome shotgun (WGS) entry which is preliminary data.</text>
</comment>
<dbReference type="Proteomes" id="UP000268007">
    <property type="component" value="Unassembled WGS sequence"/>
</dbReference>
<dbReference type="EMBL" id="RBKU01000001">
    <property type="protein sequence ID" value="RKR83568.1"/>
    <property type="molecule type" value="Genomic_DNA"/>
</dbReference>
<dbReference type="RefSeq" id="WP_121199046.1">
    <property type="nucleotide sequence ID" value="NZ_RBKU01000001.1"/>
</dbReference>
<keyword evidence="1" id="KW-1133">Transmembrane helix</keyword>
<sequence length="114" mass="12464">MTTLAAKTPLKQQTINSLTGTSVWTKWLAFADSQAPKKTLWFLISLVSQGVLFLPIPALLMYYFNAPIAVLAVTLILFFANFIAGMGGSNIRTTLTLFAASIAIHVLMLLVYIL</sequence>
<gene>
    <name evidence="2" type="ORF">BDD43_3778</name>
</gene>
<keyword evidence="1" id="KW-0472">Membrane</keyword>
<feature type="transmembrane region" description="Helical" evidence="1">
    <location>
        <begin position="95"/>
        <end position="113"/>
    </location>
</feature>
<protein>
    <submittedName>
        <fullName evidence="2">Uncharacterized protein</fullName>
    </submittedName>
</protein>
<name>A0A495J586_9SPHI</name>
<feature type="transmembrane region" description="Helical" evidence="1">
    <location>
        <begin position="66"/>
        <end position="83"/>
    </location>
</feature>